<sequence>MAEQVGEFVYRKKDLIGHGAFAVVFKGHHRKKEDFVVAVKVIAKKNISKTQNLLAKEIKILKELHHENVVSLFDCKYCNGEKGSLSEDTIRLFLCQIASAMLTLQSKGVVHRDLKPQNLLLHHSGNVFPSPSEIQVKIADFGFARFLPGEMMAATLCGSPMYMAPEVIMSKAYDAKADLWSVGTIVYQCLTGKAPFQNFGAEALGDIRVDLLPHMTPPCDSSESSPQGPPTVMNVSTSESNSSAQHSPPGTFPTSPSNDDDQSPPRTSKAASSPSPPLCHTPKRAIFTVGSPYSTSPTPPTSPSMRPPVFHSPSPSPSSPESSPNEMPIRKRTNSSPGFPRGEPLTSPVLIPRSSTVSGGFNERRTGSKKSPTPTQHASSSRVSKKAEQNSTPKMSVDHSPASSLGTVQSPKEEASPIPKKEAAACSSKGTVTPLTAALQAMNDKAHASGMNSGFTQQALVGFSGASISKGLAQPSTGRFRRALSNIESFVTKDSSPILTALARHSNVATGVHITDLSEPGLEDKQMIRVHSSPAILAMGLPMKGGSLLTTPAFQIGAGAAAPIYRRQSSSGANSVKVRSPPPSPTGLPTIPGSPTKTSQSKESATDLDKEMKPLKGLFTIGSPSPSDTVKSGLFGSPRRSLNKTQSNEATPAVISQGIDGFSSHNCRSY</sequence>
<feature type="binding site" evidence="5">
    <location>
        <position position="45"/>
    </location>
    <ligand>
        <name>ATP</name>
        <dbReference type="ChEBI" id="CHEBI:30616"/>
    </ligand>
</feature>
<evidence type="ECO:0000256" key="5">
    <source>
        <dbReference type="PROSITE-ProRule" id="PRU10141"/>
    </source>
</evidence>
<feature type="region of interest" description="Disordered" evidence="6">
    <location>
        <begin position="214"/>
        <end position="427"/>
    </location>
</feature>
<dbReference type="GO" id="GO:0010506">
    <property type="term" value="P:regulation of autophagy"/>
    <property type="evidence" value="ECO:0007669"/>
    <property type="project" value="InterPro"/>
</dbReference>
<proteinExistence type="predicted"/>
<feature type="compositionally biased region" description="Pro residues" evidence="6">
    <location>
        <begin position="297"/>
        <end position="306"/>
    </location>
</feature>
<feature type="compositionally biased region" description="Basic and acidic residues" evidence="6">
    <location>
        <begin position="604"/>
        <end position="614"/>
    </location>
</feature>
<dbReference type="Pfam" id="PF00069">
    <property type="entry name" value="Pkinase"/>
    <property type="match status" value="2"/>
</dbReference>
<feature type="compositionally biased region" description="Polar residues" evidence="6">
    <location>
        <begin position="369"/>
        <end position="382"/>
    </location>
</feature>
<name>A0AAD9QCC5_ACRCE</name>
<reference evidence="8" key="1">
    <citation type="journal article" date="2023" name="G3 (Bethesda)">
        <title>Whole genome assembly and annotation of the endangered Caribbean coral Acropora cervicornis.</title>
        <authorList>
            <person name="Selwyn J.D."/>
            <person name="Vollmer S.V."/>
        </authorList>
    </citation>
    <scope>NUCLEOTIDE SEQUENCE</scope>
    <source>
        <strain evidence="8">K2</strain>
    </source>
</reference>
<keyword evidence="2 5" id="KW-0547">Nucleotide-binding</keyword>
<dbReference type="GO" id="GO:0004674">
    <property type="term" value="F:protein serine/threonine kinase activity"/>
    <property type="evidence" value="ECO:0007669"/>
    <property type="project" value="InterPro"/>
</dbReference>
<dbReference type="GO" id="GO:0000422">
    <property type="term" value="P:autophagy of mitochondrion"/>
    <property type="evidence" value="ECO:0007669"/>
    <property type="project" value="TreeGrafter"/>
</dbReference>
<dbReference type="PROSITE" id="PS00107">
    <property type="entry name" value="PROTEIN_KINASE_ATP"/>
    <property type="match status" value="1"/>
</dbReference>
<dbReference type="PANTHER" id="PTHR24348">
    <property type="entry name" value="SERINE/THREONINE-PROTEIN KINASE UNC-51-RELATED"/>
    <property type="match status" value="1"/>
</dbReference>
<dbReference type="GO" id="GO:0005829">
    <property type="term" value="C:cytosol"/>
    <property type="evidence" value="ECO:0007669"/>
    <property type="project" value="TreeGrafter"/>
</dbReference>
<evidence type="ECO:0000259" key="7">
    <source>
        <dbReference type="PROSITE" id="PS50011"/>
    </source>
</evidence>
<dbReference type="GO" id="GO:0005524">
    <property type="term" value="F:ATP binding"/>
    <property type="evidence" value="ECO:0007669"/>
    <property type="project" value="UniProtKB-UniRule"/>
</dbReference>
<dbReference type="InterPro" id="IPR000719">
    <property type="entry name" value="Prot_kinase_dom"/>
</dbReference>
<dbReference type="Gene3D" id="1.10.510.10">
    <property type="entry name" value="Transferase(Phosphotransferase) domain 1"/>
    <property type="match status" value="1"/>
</dbReference>
<keyword evidence="9" id="KW-1185">Reference proteome</keyword>
<dbReference type="EMBL" id="JARQWQ010000045">
    <property type="protein sequence ID" value="KAK2558291.1"/>
    <property type="molecule type" value="Genomic_DNA"/>
</dbReference>
<dbReference type="InterPro" id="IPR017441">
    <property type="entry name" value="Protein_kinase_ATP_BS"/>
</dbReference>
<reference evidence="8" key="2">
    <citation type="journal article" date="2023" name="Science">
        <title>Genomic signatures of disease resistance in endangered staghorn corals.</title>
        <authorList>
            <person name="Vollmer S.V."/>
            <person name="Selwyn J.D."/>
            <person name="Despard B.A."/>
            <person name="Roesel C.L."/>
        </authorList>
    </citation>
    <scope>NUCLEOTIDE SEQUENCE</scope>
    <source>
        <strain evidence="8">K2</strain>
    </source>
</reference>
<dbReference type="GO" id="GO:0034045">
    <property type="term" value="C:phagophore assembly site membrane"/>
    <property type="evidence" value="ECO:0007669"/>
    <property type="project" value="TreeGrafter"/>
</dbReference>
<dbReference type="PROSITE" id="PS00108">
    <property type="entry name" value="PROTEIN_KINASE_ST"/>
    <property type="match status" value="1"/>
</dbReference>
<dbReference type="SUPFAM" id="SSF56112">
    <property type="entry name" value="Protein kinase-like (PK-like)"/>
    <property type="match status" value="1"/>
</dbReference>
<evidence type="ECO:0000256" key="3">
    <source>
        <dbReference type="ARBA" id="ARBA00022777"/>
    </source>
</evidence>
<feature type="compositionally biased region" description="Polar residues" evidence="6">
    <location>
        <begin position="233"/>
        <end position="257"/>
    </location>
</feature>
<dbReference type="InterPro" id="IPR011009">
    <property type="entry name" value="Kinase-like_dom_sf"/>
</dbReference>
<keyword evidence="4 5" id="KW-0067">ATP-binding</keyword>
<feature type="region of interest" description="Disordered" evidence="6">
    <location>
        <begin position="568"/>
        <end position="670"/>
    </location>
</feature>
<dbReference type="PROSITE" id="PS50011">
    <property type="entry name" value="PROTEIN_KINASE_DOM"/>
    <property type="match status" value="1"/>
</dbReference>
<keyword evidence="3 8" id="KW-0418">Kinase</keyword>
<evidence type="ECO:0000256" key="6">
    <source>
        <dbReference type="SAM" id="MobiDB-lite"/>
    </source>
</evidence>
<dbReference type="GO" id="GO:0005776">
    <property type="term" value="C:autophagosome"/>
    <property type="evidence" value="ECO:0007669"/>
    <property type="project" value="TreeGrafter"/>
</dbReference>
<dbReference type="AlphaFoldDB" id="A0AAD9QCC5"/>
<dbReference type="GO" id="GO:0034727">
    <property type="term" value="P:piecemeal microautophagy of the nucleus"/>
    <property type="evidence" value="ECO:0007669"/>
    <property type="project" value="TreeGrafter"/>
</dbReference>
<feature type="compositionally biased region" description="Low complexity" evidence="6">
    <location>
        <begin position="307"/>
        <end position="324"/>
    </location>
</feature>
<dbReference type="InterPro" id="IPR008271">
    <property type="entry name" value="Ser/Thr_kinase_AS"/>
</dbReference>
<dbReference type="InterPro" id="IPR045269">
    <property type="entry name" value="Atg1-like"/>
</dbReference>
<organism evidence="8 9">
    <name type="scientific">Acropora cervicornis</name>
    <name type="common">Staghorn coral</name>
    <dbReference type="NCBI Taxonomy" id="6130"/>
    <lineage>
        <taxon>Eukaryota</taxon>
        <taxon>Metazoa</taxon>
        <taxon>Cnidaria</taxon>
        <taxon>Anthozoa</taxon>
        <taxon>Hexacorallia</taxon>
        <taxon>Scleractinia</taxon>
        <taxon>Astrocoeniina</taxon>
        <taxon>Acroporidae</taxon>
        <taxon>Acropora</taxon>
    </lineage>
</organism>
<feature type="compositionally biased region" description="Low complexity" evidence="6">
    <location>
        <begin position="587"/>
        <end position="596"/>
    </location>
</feature>
<evidence type="ECO:0000256" key="1">
    <source>
        <dbReference type="ARBA" id="ARBA00022679"/>
    </source>
</evidence>
<evidence type="ECO:0000256" key="4">
    <source>
        <dbReference type="ARBA" id="ARBA00022840"/>
    </source>
</evidence>
<dbReference type="SMART" id="SM00220">
    <property type="entry name" value="S_TKc"/>
    <property type="match status" value="1"/>
</dbReference>
<dbReference type="PANTHER" id="PTHR24348:SF22">
    <property type="entry name" value="NON-SPECIFIC SERINE_THREONINE PROTEIN KINASE"/>
    <property type="match status" value="1"/>
</dbReference>
<feature type="compositionally biased region" description="Basic and acidic residues" evidence="6">
    <location>
        <begin position="411"/>
        <end position="423"/>
    </location>
</feature>
<protein>
    <submittedName>
        <fullName evidence="8">Serine/threonine-protein kinase ULK1</fullName>
    </submittedName>
</protein>
<keyword evidence="1" id="KW-0808">Transferase</keyword>
<dbReference type="GO" id="GO:0061709">
    <property type="term" value="P:reticulophagy"/>
    <property type="evidence" value="ECO:0007669"/>
    <property type="project" value="TreeGrafter"/>
</dbReference>
<feature type="domain" description="Protein kinase" evidence="7">
    <location>
        <begin position="10"/>
        <end position="330"/>
    </location>
</feature>
<evidence type="ECO:0000313" key="8">
    <source>
        <dbReference type="EMBL" id="KAK2558291.1"/>
    </source>
</evidence>
<feature type="compositionally biased region" description="Polar residues" evidence="6">
    <location>
        <begin position="264"/>
        <end position="273"/>
    </location>
</feature>
<feature type="compositionally biased region" description="Polar residues" evidence="6">
    <location>
        <begin position="401"/>
        <end position="410"/>
    </location>
</feature>
<comment type="caution">
    <text evidence="8">The sequence shown here is derived from an EMBL/GenBank/DDBJ whole genome shotgun (WGS) entry which is preliminary data.</text>
</comment>
<evidence type="ECO:0000256" key="2">
    <source>
        <dbReference type="ARBA" id="ARBA00022741"/>
    </source>
</evidence>
<dbReference type="FunFam" id="3.30.200.20:FF:000149">
    <property type="entry name" value="serine/threonine-protein kinase unc-51 isoform X1"/>
    <property type="match status" value="1"/>
</dbReference>
<dbReference type="GO" id="GO:0042594">
    <property type="term" value="P:response to starvation"/>
    <property type="evidence" value="ECO:0007669"/>
    <property type="project" value="TreeGrafter"/>
</dbReference>
<gene>
    <name evidence="8" type="ORF">P5673_019413</name>
</gene>
<accession>A0AAD9QCC5</accession>
<dbReference type="Gene3D" id="3.30.200.20">
    <property type="entry name" value="Phosphorylase Kinase, domain 1"/>
    <property type="match status" value="1"/>
</dbReference>
<dbReference type="GO" id="GO:0000045">
    <property type="term" value="P:autophagosome assembly"/>
    <property type="evidence" value="ECO:0007669"/>
    <property type="project" value="TreeGrafter"/>
</dbReference>
<dbReference type="Proteomes" id="UP001249851">
    <property type="component" value="Unassembled WGS sequence"/>
</dbReference>
<evidence type="ECO:0000313" key="9">
    <source>
        <dbReference type="Proteomes" id="UP001249851"/>
    </source>
</evidence>